<organism evidence="2 3">
    <name type="scientific">Moraxella lacunata</name>
    <dbReference type="NCBI Taxonomy" id="477"/>
    <lineage>
        <taxon>Bacteria</taxon>
        <taxon>Pseudomonadati</taxon>
        <taxon>Pseudomonadota</taxon>
        <taxon>Gammaproteobacteria</taxon>
        <taxon>Moraxellales</taxon>
        <taxon>Moraxellaceae</taxon>
        <taxon>Moraxella</taxon>
    </lineage>
</organism>
<keyword evidence="1" id="KW-0812">Transmembrane</keyword>
<comment type="caution">
    <text evidence="2">The sequence shown here is derived from an EMBL/GenBank/DDBJ whole genome shotgun (WGS) entry which is preliminary data.</text>
</comment>
<dbReference type="RefSeq" id="WP_062501368.1">
    <property type="nucleotide sequence ID" value="NZ_MXAN01000027.1"/>
</dbReference>
<protein>
    <submittedName>
        <fullName evidence="2">Uncharacterized protein</fullName>
    </submittedName>
</protein>
<keyword evidence="1" id="KW-1133">Transmembrane helix</keyword>
<keyword evidence="1" id="KW-0472">Membrane</keyword>
<dbReference type="Proteomes" id="UP000191025">
    <property type="component" value="Unassembled WGS sequence"/>
</dbReference>
<dbReference type="EMBL" id="MXAN01000027">
    <property type="protein sequence ID" value="OPH37941.1"/>
    <property type="molecule type" value="Genomic_DNA"/>
</dbReference>
<evidence type="ECO:0000313" key="3">
    <source>
        <dbReference type="Proteomes" id="UP000191025"/>
    </source>
</evidence>
<name>A0A1V4H043_MORLA</name>
<evidence type="ECO:0000256" key="1">
    <source>
        <dbReference type="SAM" id="Phobius"/>
    </source>
</evidence>
<proteinExistence type="predicted"/>
<feature type="transmembrane region" description="Helical" evidence="1">
    <location>
        <begin position="26"/>
        <end position="49"/>
    </location>
</feature>
<reference evidence="3" key="1">
    <citation type="submission" date="2017-03" db="EMBL/GenBank/DDBJ databases">
        <title>Draft genome sequence of Moraxella equi CCUG 4950T type strain.</title>
        <authorList>
            <person name="Salva-Serra F."/>
            <person name="Engstrom-Jakobsson H."/>
            <person name="Thorell K."/>
            <person name="Jaen-Luchoro D."/>
            <person name="Gonzales-Siles L."/>
            <person name="Karlsson R."/>
            <person name="Yazdan S."/>
            <person name="Boulund F."/>
            <person name="Johnning A."/>
            <person name="Engstrand L."/>
            <person name="Kristiansson E."/>
            <person name="Moore E."/>
        </authorList>
    </citation>
    <scope>NUCLEOTIDE SEQUENCE [LARGE SCALE GENOMIC DNA]</scope>
    <source>
        <strain evidence="3">CCUG 4441</strain>
    </source>
</reference>
<accession>A0A1V4H043</accession>
<evidence type="ECO:0000313" key="2">
    <source>
        <dbReference type="EMBL" id="OPH37941.1"/>
    </source>
</evidence>
<feature type="transmembrane region" description="Helical" evidence="1">
    <location>
        <begin position="55"/>
        <end position="72"/>
    </location>
</feature>
<sequence length="167" mass="19200">MSTFTFDGKNFEFPIAVYTTPHSEKALLLTAILINLIGFGVAVGFAIITQNAWTLAIYAVFALLITSVLLSAKKPAMILHTDKVVIIRPMPRHIAWQDLHFLEQTITNQNGKQSLLYFYTLDKNDKDKEKLLIYLNPKNISFGNQKYHFDKQKTLAFFNRFKLRDIT</sequence>
<dbReference type="AlphaFoldDB" id="A0A1V4H043"/>
<gene>
    <name evidence="2" type="ORF">B5J94_04750</name>
</gene>